<dbReference type="Pfam" id="PF06664">
    <property type="entry name" value="WLS-like_TM"/>
    <property type="match status" value="1"/>
</dbReference>
<evidence type="ECO:0000313" key="8">
    <source>
        <dbReference type="EnsemblMetazoa" id="CLYHEMP019170.1"/>
    </source>
</evidence>
<protein>
    <recommendedName>
        <fullName evidence="10">Transmembrane protein 181</fullName>
    </recommendedName>
</protein>
<dbReference type="Pfam" id="PF21885">
    <property type="entry name" value="TMEM181_GOLD"/>
    <property type="match status" value="1"/>
</dbReference>
<sequence length="434" mass="50494">MSPSLKEIDSPVQMRLYGLTKHKFVMVFTSFCISFFVVLLIGILGPEAIGESSITAKELGVSPKHFLTGPFTINSGLVNKFNQELWLFCKFKLRKLQVKEDYKLEREFRMTTQVLGTKKDSSHQLINHVNHNRTRTLKCDASNCESLVVFHLGMLLNPSYLVTVRFFNLNLPDGVKVDNIIFTFKYYEEQFTQIQIWFRFVFLVLAFTVTCLFTHSLRQYPVRDWCIEQKWMSILLPLLLLYDNPLFPLAFLVKNWIPSLFDVIFQATFFSALLMFWLCAYHGIRQNNRKFVSFYLPKLILVAAIWITGCTILSWQEYNEIQDPSYQYKVDSGHFLALKVFFFVLGALYVVYLIVLLIQAFQDLKNMPYFDVRLKFLTILMLLVVLISLVAVFLRFGSAVLEDNFVADLSMVFLTCTSTPWLTCTHHFQVKGVV</sequence>
<evidence type="ECO:0000256" key="3">
    <source>
        <dbReference type="ARBA" id="ARBA00022989"/>
    </source>
</evidence>
<keyword evidence="4 5" id="KW-0472">Membrane</keyword>
<feature type="transmembrane region" description="Helical" evidence="5">
    <location>
        <begin position="196"/>
        <end position="213"/>
    </location>
</feature>
<dbReference type="InterPro" id="IPR054077">
    <property type="entry name" value="TMEM181_GOLD"/>
</dbReference>
<dbReference type="Proteomes" id="UP000594262">
    <property type="component" value="Unplaced"/>
</dbReference>
<evidence type="ECO:0000256" key="2">
    <source>
        <dbReference type="ARBA" id="ARBA00022692"/>
    </source>
</evidence>
<feature type="transmembrane region" description="Helical" evidence="5">
    <location>
        <begin position="379"/>
        <end position="401"/>
    </location>
</feature>
<feature type="transmembrane region" description="Helical" evidence="5">
    <location>
        <begin position="296"/>
        <end position="315"/>
    </location>
</feature>
<dbReference type="OrthoDB" id="28186at2759"/>
<dbReference type="PANTHER" id="PTHR31918">
    <property type="entry name" value="TRANSMEMBRANE PROTEIN 181"/>
    <property type="match status" value="1"/>
</dbReference>
<dbReference type="GO" id="GO:0015643">
    <property type="term" value="F:toxic substance binding"/>
    <property type="evidence" value="ECO:0007669"/>
    <property type="project" value="InterPro"/>
</dbReference>
<dbReference type="GO" id="GO:0016020">
    <property type="term" value="C:membrane"/>
    <property type="evidence" value="ECO:0007669"/>
    <property type="project" value="UniProtKB-SubCell"/>
</dbReference>
<evidence type="ECO:0000313" key="9">
    <source>
        <dbReference type="Proteomes" id="UP000594262"/>
    </source>
</evidence>
<dbReference type="PANTHER" id="PTHR31918:SF1">
    <property type="entry name" value="TRANSMEMBRANE PROTEIN 181"/>
    <property type="match status" value="1"/>
</dbReference>
<dbReference type="EnsemblMetazoa" id="CLYHEMT019170.1">
    <property type="protein sequence ID" value="CLYHEMP019170.1"/>
    <property type="gene ID" value="CLYHEMG019170"/>
</dbReference>
<evidence type="ECO:0000256" key="1">
    <source>
        <dbReference type="ARBA" id="ARBA00004141"/>
    </source>
</evidence>
<feature type="transmembrane region" description="Helical" evidence="5">
    <location>
        <begin position="335"/>
        <end position="358"/>
    </location>
</feature>
<accession>A0A7M5X842</accession>
<dbReference type="InterPro" id="IPR040416">
    <property type="entry name" value="TMEM181"/>
</dbReference>
<name>A0A7M5X842_9CNID</name>
<evidence type="ECO:0000259" key="7">
    <source>
        <dbReference type="Pfam" id="PF21885"/>
    </source>
</evidence>
<evidence type="ECO:0000256" key="5">
    <source>
        <dbReference type="SAM" id="Phobius"/>
    </source>
</evidence>
<dbReference type="AlphaFoldDB" id="A0A7M5X842"/>
<keyword evidence="2 5" id="KW-0812">Transmembrane</keyword>
<feature type="domain" description="TMEM181 GOLD" evidence="7">
    <location>
        <begin position="69"/>
        <end position="187"/>
    </location>
</feature>
<organism evidence="8 9">
    <name type="scientific">Clytia hemisphaerica</name>
    <dbReference type="NCBI Taxonomy" id="252671"/>
    <lineage>
        <taxon>Eukaryota</taxon>
        <taxon>Metazoa</taxon>
        <taxon>Cnidaria</taxon>
        <taxon>Hydrozoa</taxon>
        <taxon>Hydroidolina</taxon>
        <taxon>Leptothecata</taxon>
        <taxon>Obeliida</taxon>
        <taxon>Clytiidae</taxon>
        <taxon>Clytia</taxon>
    </lineage>
</organism>
<evidence type="ECO:0008006" key="10">
    <source>
        <dbReference type="Google" id="ProtNLM"/>
    </source>
</evidence>
<proteinExistence type="predicted"/>
<evidence type="ECO:0000259" key="6">
    <source>
        <dbReference type="Pfam" id="PF06664"/>
    </source>
</evidence>
<keyword evidence="3 5" id="KW-1133">Transmembrane helix</keyword>
<feature type="transmembrane region" description="Helical" evidence="5">
    <location>
        <begin position="24"/>
        <end position="45"/>
    </location>
</feature>
<feature type="transmembrane region" description="Helical" evidence="5">
    <location>
        <begin position="263"/>
        <end position="284"/>
    </location>
</feature>
<reference evidence="8" key="1">
    <citation type="submission" date="2021-01" db="UniProtKB">
        <authorList>
            <consortium name="EnsemblMetazoa"/>
        </authorList>
    </citation>
    <scope>IDENTIFICATION</scope>
</reference>
<dbReference type="InterPro" id="IPR047843">
    <property type="entry name" value="WLS-like_TM"/>
</dbReference>
<evidence type="ECO:0000256" key="4">
    <source>
        <dbReference type="ARBA" id="ARBA00023136"/>
    </source>
</evidence>
<keyword evidence="9" id="KW-1185">Reference proteome</keyword>
<feature type="transmembrane region" description="Helical" evidence="5">
    <location>
        <begin position="234"/>
        <end position="257"/>
    </location>
</feature>
<comment type="subcellular location">
    <subcellularLocation>
        <location evidence="1">Membrane</location>
        <topology evidence="1">Multi-pass membrane protein</topology>
    </subcellularLocation>
</comment>
<feature type="domain" description="Wntless-like transmembrane" evidence="6">
    <location>
        <begin position="189"/>
        <end position="402"/>
    </location>
</feature>